<dbReference type="PROSITE" id="PS00939">
    <property type="entry name" value="RIBOSOMAL_L1E"/>
    <property type="match status" value="1"/>
</dbReference>
<accession>A0A0N4U7E4</accession>
<evidence type="ECO:0000313" key="8">
    <source>
        <dbReference type="WBParaSite" id="DME_0000290401-mRNA-1"/>
    </source>
</evidence>
<sequence>MTARPLVRVYNEKADATTTEIKLPGVFRAPLRPDIVSFIHDQMRKNKRQPYAVSTEADFISKDTALFVDVCVKGHQTSAESWGTGRAVARIPRVRGGGTHRSGQGAYGNMCKGGRMFAPTKVYRRWHRRVNIAQKRFAIVSAISASGVPALVQARGHIIDRLPEIPLVISDKIESFKKTKEAMLFIRYIHLIGDVEKVMNSKRYRAGKGKGRNRRYKMKRGPLLVYNQDNGLVKAFRNIPGIQTLCVDRLNLLKVAPGGHLGRLIVWTESAFRKLDLIYGTEVRKSEVKKKFFMPSAKMANPDFSRLIRSEEIVKAVRPRRKTVKTPTIHRNPLKKSNLMVKLNPYAAVLKRAAILRQRRLHCKKYAMPKKKAKEKQEKVNRLKFTEIKALI</sequence>
<dbReference type="STRING" id="318479.A0A0N4U7E4"/>
<dbReference type="Gene3D" id="3.40.1370.10">
    <property type="match status" value="1"/>
</dbReference>
<dbReference type="GO" id="GO:0005840">
    <property type="term" value="C:ribosome"/>
    <property type="evidence" value="ECO:0007669"/>
    <property type="project" value="UniProtKB-KW"/>
</dbReference>
<gene>
    <name evidence="5" type="ORF">DME_LOCUS133</name>
</gene>
<dbReference type="Proteomes" id="UP000274756">
    <property type="component" value="Unassembled WGS sequence"/>
</dbReference>
<keyword evidence="2" id="KW-0689">Ribosomal protein</keyword>
<feature type="domain" description="Large ribosomal subunit protein uL4 C-terminal" evidence="4">
    <location>
        <begin position="290"/>
        <end position="360"/>
    </location>
</feature>
<dbReference type="Proteomes" id="UP000038040">
    <property type="component" value="Unplaced"/>
</dbReference>
<dbReference type="SUPFAM" id="SSF52166">
    <property type="entry name" value="Ribosomal protein L4"/>
    <property type="match status" value="1"/>
</dbReference>
<dbReference type="InterPro" id="IPR013000">
    <property type="entry name" value="Ribosomal_uL4_euk/arc_CS"/>
</dbReference>
<keyword evidence="3" id="KW-0687">Ribonucleoprotein</keyword>
<dbReference type="InterPro" id="IPR023574">
    <property type="entry name" value="Ribosomal_uL4_dom_sf"/>
</dbReference>
<dbReference type="GO" id="GO:1990904">
    <property type="term" value="C:ribonucleoprotein complex"/>
    <property type="evidence" value="ECO:0007669"/>
    <property type="project" value="UniProtKB-KW"/>
</dbReference>
<evidence type="ECO:0000256" key="3">
    <source>
        <dbReference type="ARBA" id="ARBA00023274"/>
    </source>
</evidence>
<dbReference type="EMBL" id="UYYG01000001">
    <property type="protein sequence ID" value="VDN50160.1"/>
    <property type="molecule type" value="Genomic_DNA"/>
</dbReference>
<dbReference type="InterPro" id="IPR002136">
    <property type="entry name" value="Ribosomal_uL4"/>
</dbReference>
<proteinExistence type="inferred from homology"/>
<evidence type="ECO:0000256" key="2">
    <source>
        <dbReference type="ARBA" id="ARBA00022980"/>
    </source>
</evidence>
<reference evidence="8" key="1">
    <citation type="submission" date="2016-04" db="UniProtKB">
        <authorList>
            <consortium name="WormBaseParasite"/>
        </authorList>
    </citation>
    <scope>IDENTIFICATION</scope>
</reference>
<dbReference type="FunFam" id="3.40.1370.10:FF:000002">
    <property type="entry name" value="60S ribosomal protein L4"/>
    <property type="match status" value="1"/>
</dbReference>
<dbReference type="AlphaFoldDB" id="A0A0N4U7E4"/>
<dbReference type="GO" id="GO:0006412">
    <property type="term" value="P:translation"/>
    <property type="evidence" value="ECO:0007669"/>
    <property type="project" value="InterPro"/>
</dbReference>
<keyword evidence="7" id="KW-1185">Reference proteome</keyword>
<dbReference type="OrthoDB" id="10259785at2759"/>
<dbReference type="InterPro" id="IPR025755">
    <property type="entry name" value="Ribos_uL4_C_dom"/>
</dbReference>
<evidence type="ECO:0000256" key="1">
    <source>
        <dbReference type="ARBA" id="ARBA00010528"/>
    </source>
</evidence>
<dbReference type="WBParaSite" id="DME_0000290401-mRNA-1">
    <property type="protein sequence ID" value="DME_0000290401-mRNA-1"/>
    <property type="gene ID" value="DME_0000290401"/>
</dbReference>
<reference evidence="5 7" key="2">
    <citation type="submission" date="2018-11" db="EMBL/GenBank/DDBJ databases">
        <authorList>
            <consortium name="Pathogen Informatics"/>
        </authorList>
    </citation>
    <scope>NUCLEOTIDE SEQUENCE [LARGE SCALE GENOMIC DNA]</scope>
</reference>
<name>A0A0N4U7E4_DRAME</name>
<comment type="similarity">
    <text evidence="1">Belongs to the universal ribosomal protein uL4 family.</text>
</comment>
<evidence type="ECO:0000259" key="4">
    <source>
        <dbReference type="Pfam" id="PF14374"/>
    </source>
</evidence>
<evidence type="ECO:0000313" key="7">
    <source>
        <dbReference type="Proteomes" id="UP000274756"/>
    </source>
</evidence>
<dbReference type="PANTHER" id="PTHR19431">
    <property type="entry name" value="60S RIBOSOMAL PROTEIN L4"/>
    <property type="match status" value="1"/>
</dbReference>
<dbReference type="GO" id="GO:0003735">
    <property type="term" value="F:structural constituent of ribosome"/>
    <property type="evidence" value="ECO:0007669"/>
    <property type="project" value="InterPro"/>
</dbReference>
<organism evidence="6 8">
    <name type="scientific">Dracunculus medinensis</name>
    <name type="common">Guinea worm</name>
    <dbReference type="NCBI Taxonomy" id="318479"/>
    <lineage>
        <taxon>Eukaryota</taxon>
        <taxon>Metazoa</taxon>
        <taxon>Ecdysozoa</taxon>
        <taxon>Nematoda</taxon>
        <taxon>Chromadorea</taxon>
        <taxon>Rhabditida</taxon>
        <taxon>Spirurina</taxon>
        <taxon>Dracunculoidea</taxon>
        <taxon>Dracunculidae</taxon>
        <taxon>Dracunculus</taxon>
    </lineage>
</organism>
<protein>
    <submittedName>
        <fullName evidence="8">Ribos_L4_asso_C domain-containing protein</fullName>
    </submittedName>
</protein>
<dbReference type="Pfam" id="PF00573">
    <property type="entry name" value="Ribosomal_L4"/>
    <property type="match status" value="1"/>
</dbReference>
<evidence type="ECO:0000313" key="5">
    <source>
        <dbReference type="EMBL" id="VDN50160.1"/>
    </source>
</evidence>
<dbReference type="Pfam" id="PF14374">
    <property type="entry name" value="Ribos_L4_asso_C"/>
    <property type="match status" value="1"/>
</dbReference>
<evidence type="ECO:0000313" key="6">
    <source>
        <dbReference type="Proteomes" id="UP000038040"/>
    </source>
</evidence>
<dbReference type="InterPro" id="IPR045240">
    <property type="entry name" value="Ribosomal_uL4_euk/arch"/>
</dbReference>